<evidence type="ECO:0000313" key="4">
    <source>
        <dbReference type="EMBL" id="TDD02863.1"/>
    </source>
</evidence>
<protein>
    <submittedName>
        <fullName evidence="4">ATP-binding protein</fullName>
    </submittedName>
</protein>
<dbReference type="GO" id="GO:0005524">
    <property type="term" value="F:ATP binding"/>
    <property type="evidence" value="ECO:0007669"/>
    <property type="project" value="UniProtKB-KW"/>
</dbReference>
<name>A0A4R4VJ79_9ACTN</name>
<dbReference type="Pfam" id="PF13581">
    <property type="entry name" value="HATPase_c_2"/>
    <property type="match status" value="1"/>
</dbReference>
<keyword evidence="5" id="KW-1185">Reference proteome</keyword>
<dbReference type="InterPro" id="IPR036890">
    <property type="entry name" value="HATPase_C_sf"/>
</dbReference>
<keyword evidence="1" id="KW-0418">Kinase</keyword>
<keyword evidence="1" id="KW-0808">Transferase</keyword>
<dbReference type="InterPro" id="IPR050267">
    <property type="entry name" value="Anti-sigma-factor_SerPK"/>
</dbReference>
<dbReference type="Proteomes" id="UP000295258">
    <property type="component" value="Unassembled WGS sequence"/>
</dbReference>
<dbReference type="CDD" id="cd16936">
    <property type="entry name" value="HATPase_RsbW-like"/>
    <property type="match status" value="1"/>
</dbReference>
<sequence>MKSVQVTGSGRHVPAAGSMPVSDHLHVRHDQEVGMNTFDREVPHRTRREPRRPAPFSPSNRHTRTLPLRVHACGAPSDCARRGRCRQASWFFPPIVASVPAARHSVVAQARRWGFADESTTAELLVSEVVTNALTHTDEPVHVRLSDRDGVLRVEVEEHGASTPLPPARLSGPDEESGRGLFLLETLSREWGVDYTRTGKVVWFEVADDFGVEDAA</sequence>
<accession>A0A4R4VJ79</accession>
<dbReference type="PANTHER" id="PTHR35526:SF3">
    <property type="entry name" value="ANTI-SIGMA-F FACTOR RSBW"/>
    <property type="match status" value="1"/>
</dbReference>
<evidence type="ECO:0000313" key="5">
    <source>
        <dbReference type="Proteomes" id="UP000295258"/>
    </source>
</evidence>
<comment type="caution">
    <text evidence="4">The sequence shown here is derived from an EMBL/GenBank/DDBJ whole genome shotgun (WGS) entry which is preliminary data.</text>
</comment>
<evidence type="ECO:0000256" key="2">
    <source>
        <dbReference type="SAM" id="MobiDB-lite"/>
    </source>
</evidence>
<feature type="region of interest" description="Disordered" evidence="2">
    <location>
        <begin position="157"/>
        <end position="176"/>
    </location>
</feature>
<feature type="region of interest" description="Disordered" evidence="2">
    <location>
        <begin position="38"/>
        <end position="62"/>
    </location>
</feature>
<dbReference type="AlphaFoldDB" id="A0A4R4VJ79"/>
<keyword evidence="1" id="KW-0723">Serine/threonine-protein kinase</keyword>
<keyword evidence="4" id="KW-0547">Nucleotide-binding</keyword>
<dbReference type="Gene3D" id="3.30.565.10">
    <property type="entry name" value="Histidine kinase-like ATPase, C-terminal domain"/>
    <property type="match status" value="1"/>
</dbReference>
<proteinExistence type="predicted"/>
<feature type="domain" description="Histidine kinase/HSP90-like ATPase" evidence="3">
    <location>
        <begin position="95"/>
        <end position="204"/>
    </location>
</feature>
<dbReference type="RefSeq" id="WP_132597200.1">
    <property type="nucleotide sequence ID" value="NZ_SMKO01000060.1"/>
</dbReference>
<evidence type="ECO:0000259" key="3">
    <source>
        <dbReference type="Pfam" id="PF13581"/>
    </source>
</evidence>
<gene>
    <name evidence="4" type="ORF">E1292_22535</name>
</gene>
<dbReference type="PANTHER" id="PTHR35526">
    <property type="entry name" value="ANTI-SIGMA-F FACTOR RSBW-RELATED"/>
    <property type="match status" value="1"/>
</dbReference>
<dbReference type="GO" id="GO:0004674">
    <property type="term" value="F:protein serine/threonine kinase activity"/>
    <property type="evidence" value="ECO:0007669"/>
    <property type="project" value="UniProtKB-KW"/>
</dbReference>
<evidence type="ECO:0000256" key="1">
    <source>
        <dbReference type="ARBA" id="ARBA00022527"/>
    </source>
</evidence>
<organism evidence="4 5">
    <name type="scientific">Nonomuraea deserti</name>
    <dbReference type="NCBI Taxonomy" id="1848322"/>
    <lineage>
        <taxon>Bacteria</taxon>
        <taxon>Bacillati</taxon>
        <taxon>Actinomycetota</taxon>
        <taxon>Actinomycetes</taxon>
        <taxon>Streptosporangiales</taxon>
        <taxon>Streptosporangiaceae</taxon>
        <taxon>Nonomuraea</taxon>
    </lineage>
</organism>
<dbReference type="InterPro" id="IPR003594">
    <property type="entry name" value="HATPase_dom"/>
</dbReference>
<keyword evidence="4" id="KW-0067">ATP-binding</keyword>
<reference evidence="4 5" key="1">
    <citation type="submission" date="2019-03" db="EMBL/GenBank/DDBJ databases">
        <title>Draft genome sequences of novel Actinobacteria.</title>
        <authorList>
            <person name="Sahin N."/>
            <person name="Ay H."/>
            <person name="Saygin H."/>
        </authorList>
    </citation>
    <scope>NUCLEOTIDE SEQUENCE [LARGE SCALE GENOMIC DNA]</scope>
    <source>
        <strain evidence="4 5">KC310</strain>
    </source>
</reference>
<dbReference type="SUPFAM" id="SSF55874">
    <property type="entry name" value="ATPase domain of HSP90 chaperone/DNA topoisomerase II/histidine kinase"/>
    <property type="match status" value="1"/>
</dbReference>
<dbReference type="EMBL" id="SMKO01000060">
    <property type="protein sequence ID" value="TDD02863.1"/>
    <property type="molecule type" value="Genomic_DNA"/>
</dbReference>